<feature type="chain" id="PRO_5036275952" description="Cytochrome b561 domain-containing protein" evidence="9">
    <location>
        <begin position="24"/>
        <end position="345"/>
    </location>
</feature>
<evidence type="ECO:0000256" key="1">
    <source>
        <dbReference type="ARBA" id="ARBA00004370"/>
    </source>
</evidence>
<name>A0A8T2V5C5_CERRI</name>
<feature type="binding site" description="axial binding residue" evidence="7">
    <location>
        <position position="245"/>
    </location>
    <ligand>
        <name>heme b</name>
        <dbReference type="ChEBI" id="CHEBI:60344"/>
        <label>1</label>
    </ligand>
    <ligandPart>
        <name>Fe</name>
        <dbReference type="ChEBI" id="CHEBI:18248"/>
    </ligandPart>
</feature>
<dbReference type="InterPro" id="IPR045265">
    <property type="entry name" value="AIR12_DOMON"/>
</dbReference>
<keyword evidence="7" id="KW-0408">Iron</keyword>
<dbReference type="OrthoDB" id="2419613at2759"/>
<reference evidence="11" key="1">
    <citation type="submission" date="2021-08" db="EMBL/GenBank/DDBJ databases">
        <title>WGS assembly of Ceratopteris richardii.</title>
        <authorList>
            <person name="Marchant D.B."/>
            <person name="Chen G."/>
            <person name="Jenkins J."/>
            <person name="Shu S."/>
            <person name="Leebens-Mack J."/>
            <person name="Grimwood J."/>
            <person name="Schmutz J."/>
            <person name="Soltis P."/>
            <person name="Soltis D."/>
            <person name="Chen Z.-H."/>
        </authorList>
    </citation>
    <scope>NUCLEOTIDE SEQUENCE</scope>
    <source>
        <strain evidence="11">Whitten #5841</strain>
        <tissue evidence="11">Leaf</tissue>
    </source>
</reference>
<feature type="domain" description="Cytochrome b561" evidence="10">
    <location>
        <begin position="140"/>
        <end position="336"/>
    </location>
</feature>
<dbReference type="AlphaFoldDB" id="A0A8T2V5C5"/>
<dbReference type="Gene3D" id="1.20.120.1770">
    <property type="match status" value="1"/>
</dbReference>
<feature type="binding site" description="axial binding residue" evidence="7">
    <location>
        <position position="179"/>
    </location>
    <ligand>
        <name>heme b</name>
        <dbReference type="ChEBI" id="CHEBI:60344"/>
        <label>1</label>
    </ligand>
    <ligandPart>
        <name>Fe</name>
        <dbReference type="ChEBI" id="CHEBI:18248"/>
    </ligandPart>
</feature>
<feature type="binding site" description="axial binding residue" evidence="7">
    <location>
        <position position="281"/>
    </location>
    <ligand>
        <name>heme b</name>
        <dbReference type="ChEBI" id="CHEBI:60344"/>
        <label>1</label>
    </ligand>
    <ligandPart>
        <name>Fe</name>
        <dbReference type="ChEBI" id="CHEBI:18248"/>
    </ligandPart>
</feature>
<proteinExistence type="predicted"/>
<evidence type="ECO:0000256" key="3">
    <source>
        <dbReference type="ARBA" id="ARBA00022692"/>
    </source>
</evidence>
<dbReference type="PROSITE" id="PS50939">
    <property type="entry name" value="CYTOCHROME_B561"/>
    <property type="match status" value="1"/>
</dbReference>
<evidence type="ECO:0000256" key="6">
    <source>
        <dbReference type="ARBA" id="ARBA00023136"/>
    </source>
</evidence>
<dbReference type="PIRSF" id="PIRSF037471">
    <property type="entry name" value="UCP037471"/>
    <property type="match status" value="1"/>
</dbReference>
<keyword evidence="5 8" id="KW-1133">Transmembrane helix</keyword>
<comment type="caution">
    <text evidence="11">The sequence shown here is derived from an EMBL/GenBank/DDBJ whole genome shotgun (WGS) entry which is preliminary data.</text>
</comment>
<dbReference type="EMBL" id="CM035408">
    <property type="protein sequence ID" value="KAH7442602.1"/>
    <property type="molecule type" value="Genomic_DNA"/>
</dbReference>
<keyword evidence="3 8" id="KW-0812">Transmembrane</keyword>
<feature type="binding site" description="axial binding residue" evidence="7">
    <location>
        <position position="213"/>
    </location>
    <ligand>
        <name>heme b</name>
        <dbReference type="ChEBI" id="CHEBI:60344"/>
        <label>1</label>
    </ligand>
    <ligandPart>
        <name>Fe</name>
        <dbReference type="ChEBI" id="CHEBI:18248"/>
    </ligandPart>
</feature>
<keyword evidence="9" id="KW-0732">Signal</keyword>
<accession>A0A8T2V5C5</accession>
<gene>
    <name evidence="11" type="ORF">KP509_03G095900</name>
</gene>
<dbReference type="CDD" id="cd08760">
    <property type="entry name" value="Cyt_b561_FRRS1_like"/>
    <property type="match status" value="1"/>
</dbReference>
<dbReference type="SMART" id="SM00665">
    <property type="entry name" value="B561"/>
    <property type="match status" value="1"/>
</dbReference>
<keyword evidence="12" id="KW-1185">Reference proteome</keyword>
<feature type="transmembrane region" description="Helical" evidence="8">
    <location>
        <begin position="180"/>
        <end position="201"/>
    </location>
</feature>
<dbReference type="PANTHER" id="PTHR23130">
    <property type="entry name" value="CYTOCHROME B561 AND DOMON DOMAIN-CONTAINING PROTEIN"/>
    <property type="match status" value="1"/>
</dbReference>
<evidence type="ECO:0000259" key="10">
    <source>
        <dbReference type="PROSITE" id="PS50939"/>
    </source>
</evidence>
<feature type="transmembrane region" description="Helical" evidence="8">
    <location>
        <begin position="248"/>
        <end position="265"/>
    </location>
</feature>
<keyword evidence="4" id="KW-0249">Electron transport</keyword>
<keyword evidence="7" id="KW-0479">Metal-binding</keyword>
<dbReference type="GO" id="GO:0016020">
    <property type="term" value="C:membrane"/>
    <property type="evidence" value="ECO:0007669"/>
    <property type="project" value="UniProtKB-SubCell"/>
</dbReference>
<evidence type="ECO:0000256" key="4">
    <source>
        <dbReference type="ARBA" id="ARBA00022982"/>
    </source>
</evidence>
<evidence type="ECO:0000256" key="5">
    <source>
        <dbReference type="ARBA" id="ARBA00022989"/>
    </source>
</evidence>
<dbReference type="PANTHER" id="PTHR23130:SF199">
    <property type="entry name" value="CYTOCHROME B561 AND DOMON DOMAIN-CONTAINING PROTEIN"/>
    <property type="match status" value="1"/>
</dbReference>
<organism evidence="11 12">
    <name type="scientific">Ceratopteris richardii</name>
    <name type="common">Triangle waterfern</name>
    <dbReference type="NCBI Taxonomy" id="49495"/>
    <lineage>
        <taxon>Eukaryota</taxon>
        <taxon>Viridiplantae</taxon>
        <taxon>Streptophyta</taxon>
        <taxon>Embryophyta</taxon>
        <taxon>Tracheophyta</taxon>
        <taxon>Polypodiopsida</taxon>
        <taxon>Polypodiidae</taxon>
        <taxon>Polypodiales</taxon>
        <taxon>Pteridineae</taxon>
        <taxon>Pteridaceae</taxon>
        <taxon>Parkerioideae</taxon>
        <taxon>Ceratopteris</taxon>
    </lineage>
</organism>
<evidence type="ECO:0000313" key="11">
    <source>
        <dbReference type="EMBL" id="KAH7442602.1"/>
    </source>
</evidence>
<evidence type="ECO:0000313" key="12">
    <source>
        <dbReference type="Proteomes" id="UP000825935"/>
    </source>
</evidence>
<feature type="transmembrane region" description="Helical" evidence="8">
    <location>
        <begin position="208"/>
        <end position="228"/>
    </location>
</feature>
<evidence type="ECO:0000256" key="8">
    <source>
        <dbReference type="SAM" id="Phobius"/>
    </source>
</evidence>
<feature type="transmembrane region" description="Helical" evidence="8">
    <location>
        <begin position="277"/>
        <end position="297"/>
    </location>
</feature>
<comment type="subcellular location">
    <subcellularLocation>
        <location evidence="1">Membrane</location>
    </subcellularLocation>
</comment>
<dbReference type="Pfam" id="PF04526">
    <property type="entry name" value="DUF568"/>
    <property type="match status" value="1"/>
</dbReference>
<evidence type="ECO:0000256" key="7">
    <source>
        <dbReference type="PIRSR" id="PIRSR037471-1"/>
    </source>
</evidence>
<dbReference type="InterPro" id="IPR006593">
    <property type="entry name" value="Cyt_b561/ferric_Rdtase_TM"/>
</dbReference>
<keyword evidence="6 8" id="KW-0472">Membrane</keyword>
<feature type="signal peptide" evidence="9">
    <location>
        <begin position="1"/>
        <end position="23"/>
    </location>
</feature>
<dbReference type="InterPro" id="IPR017214">
    <property type="entry name" value="UCP037471"/>
</dbReference>
<dbReference type="EMBL" id="CM035408">
    <property type="protein sequence ID" value="KAH7442603.1"/>
    <property type="molecule type" value="Genomic_DNA"/>
</dbReference>
<evidence type="ECO:0000256" key="2">
    <source>
        <dbReference type="ARBA" id="ARBA00022448"/>
    </source>
</evidence>
<keyword evidence="2" id="KW-0813">Transport</keyword>
<protein>
    <recommendedName>
        <fullName evidence="10">Cytochrome b561 domain-containing protein</fullName>
    </recommendedName>
</protein>
<evidence type="ECO:0000256" key="9">
    <source>
        <dbReference type="SAM" id="SignalP"/>
    </source>
</evidence>
<dbReference type="GO" id="GO:0046872">
    <property type="term" value="F:metal ion binding"/>
    <property type="evidence" value="ECO:0007669"/>
    <property type="project" value="UniProtKB-KW"/>
</dbReference>
<sequence>MASCGVIAGGLLLCIFFGNACNAQQCNTMFSFNGTRIDFAKCTSLTEQNAVLAWTFYESNLTLLVGFSENGSNILPYKLTQDVQLASVPLVCSPVDLNIEETAVEIQGASMSLFAALQLPSNKTTLNHVWNRGSSVKNYQPQQHSLSASDLSTVQTINMFTAQAIVGGTPPHYSLKRAHGILNTVAWGVLLPIGVIIARYLNQCTESLWFYIHVLLQMIGYVLGAIGWALGMRLHALTSASHKVHQNMGIGLFVLGLVQMFALCLRPNKDHKLRRYWNVYHHSIGYTIILLGIINIFEGLKILSPGGNWKSGYAASLILMVILSLILEAITWIRCIKQRRYDGLQ</sequence>
<dbReference type="Proteomes" id="UP000825935">
    <property type="component" value="Chromosome 3"/>
</dbReference>
<feature type="transmembrane region" description="Helical" evidence="8">
    <location>
        <begin position="312"/>
        <end position="333"/>
    </location>
</feature>
<dbReference type="Pfam" id="PF03188">
    <property type="entry name" value="Cytochrom_B561"/>
    <property type="match status" value="1"/>
</dbReference>